<gene>
    <name evidence="3" type="ORF">SAMN04487969_11855</name>
</gene>
<dbReference type="Gene3D" id="3.40.50.720">
    <property type="entry name" value="NAD(P)-binding Rossmann-like Domain"/>
    <property type="match status" value="1"/>
</dbReference>
<dbReference type="GO" id="GO:0016491">
    <property type="term" value="F:oxidoreductase activity"/>
    <property type="evidence" value="ECO:0007669"/>
    <property type="project" value="UniProtKB-KW"/>
</dbReference>
<dbReference type="FunFam" id="3.40.50.720:FF:000084">
    <property type="entry name" value="Short-chain dehydrogenase reductase"/>
    <property type="match status" value="1"/>
</dbReference>
<reference evidence="4" key="1">
    <citation type="submission" date="2016-10" db="EMBL/GenBank/DDBJ databases">
        <authorList>
            <person name="Varghese N."/>
            <person name="Submissions S."/>
        </authorList>
    </citation>
    <scope>NUCLEOTIDE SEQUENCE [LARGE SCALE GENOMIC DNA]</scope>
    <source>
        <strain evidence="4">CGMCC 1.10223</strain>
    </source>
</reference>
<dbReference type="CDD" id="cd05233">
    <property type="entry name" value="SDR_c"/>
    <property type="match status" value="1"/>
</dbReference>
<evidence type="ECO:0000256" key="1">
    <source>
        <dbReference type="ARBA" id="ARBA00006484"/>
    </source>
</evidence>
<dbReference type="PANTHER" id="PTHR24321:SF8">
    <property type="entry name" value="ESTRADIOL 17-BETA-DEHYDROGENASE 8-RELATED"/>
    <property type="match status" value="1"/>
</dbReference>
<dbReference type="PROSITE" id="PS00061">
    <property type="entry name" value="ADH_SHORT"/>
    <property type="match status" value="1"/>
</dbReference>
<name>A0A1I2GVK9_9BACL</name>
<dbReference type="Proteomes" id="UP000183410">
    <property type="component" value="Unassembled WGS sequence"/>
</dbReference>
<protein>
    <submittedName>
        <fullName evidence="3">3-oxoacyl-[acyl-carrier protein] reductase</fullName>
    </submittedName>
</protein>
<dbReference type="Pfam" id="PF13561">
    <property type="entry name" value="adh_short_C2"/>
    <property type="match status" value="1"/>
</dbReference>
<dbReference type="InterPro" id="IPR002347">
    <property type="entry name" value="SDR_fam"/>
</dbReference>
<evidence type="ECO:0000256" key="2">
    <source>
        <dbReference type="ARBA" id="ARBA00023002"/>
    </source>
</evidence>
<dbReference type="AlphaFoldDB" id="A0A1I2GVK9"/>
<dbReference type="SUPFAM" id="SSF51735">
    <property type="entry name" value="NAD(P)-binding Rossmann-fold domains"/>
    <property type="match status" value="1"/>
</dbReference>
<organism evidence="3 4">
    <name type="scientific">Paenibacillus algorifonticola</name>
    <dbReference type="NCBI Taxonomy" id="684063"/>
    <lineage>
        <taxon>Bacteria</taxon>
        <taxon>Bacillati</taxon>
        <taxon>Bacillota</taxon>
        <taxon>Bacilli</taxon>
        <taxon>Bacillales</taxon>
        <taxon>Paenibacillaceae</taxon>
        <taxon>Paenibacillus</taxon>
    </lineage>
</organism>
<dbReference type="EMBL" id="FONN01000018">
    <property type="protein sequence ID" value="SFF21089.1"/>
    <property type="molecule type" value="Genomic_DNA"/>
</dbReference>
<accession>A0A1I2GVK9</accession>
<dbReference type="InterPro" id="IPR020904">
    <property type="entry name" value="Sc_DH/Rdtase_CS"/>
</dbReference>
<keyword evidence="4" id="KW-1185">Reference proteome</keyword>
<dbReference type="PRINTS" id="PR00081">
    <property type="entry name" value="GDHRDH"/>
</dbReference>
<evidence type="ECO:0000313" key="3">
    <source>
        <dbReference type="EMBL" id="SFF21089.1"/>
    </source>
</evidence>
<dbReference type="RefSeq" id="WP_046229237.1">
    <property type="nucleotide sequence ID" value="NZ_FONN01000018.1"/>
</dbReference>
<proteinExistence type="inferred from homology"/>
<dbReference type="GO" id="GO:0008206">
    <property type="term" value="P:bile acid metabolic process"/>
    <property type="evidence" value="ECO:0007669"/>
    <property type="project" value="UniProtKB-ARBA"/>
</dbReference>
<evidence type="ECO:0000313" key="4">
    <source>
        <dbReference type="Proteomes" id="UP000183410"/>
    </source>
</evidence>
<dbReference type="PRINTS" id="PR00080">
    <property type="entry name" value="SDRFAMILY"/>
</dbReference>
<dbReference type="PANTHER" id="PTHR24321">
    <property type="entry name" value="DEHYDROGENASES, SHORT CHAIN"/>
    <property type="match status" value="1"/>
</dbReference>
<dbReference type="InterPro" id="IPR036291">
    <property type="entry name" value="NAD(P)-bd_dom_sf"/>
</dbReference>
<sequence>MDFKDQVVLVTGSTQHTGLALATAFLTAGATVIVNGEEEGMVDQVIRELKKEYGERVAGVKADLAQPQEVEQLFKLINDKWGKLNVLVNNACMQAVGFHFLESSYSEWKQVIDVNLNGLFAVSQQAARMMKAQGGGAIVNIGSNAAAHALRSRSPYVASKGGVDALTRAMALDLAEFGIRANSVVPGYVRTSRWDDISASEAERRRSNIPLGIEVMYEDVIHAVLFLASHLAKNITGTSLVVDGGMAAQLVPSHCEAAMPKLKELAE</sequence>
<keyword evidence="2" id="KW-0560">Oxidoreductase</keyword>
<comment type="similarity">
    <text evidence="1">Belongs to the short-chain dehydrogenases/reductases (SDR) family.</text>
</comment>
<dbReference type="OrthoDB" id="112317at2"/>